<evidence type="ECO:0000313" key="6">
    <source>
        <dbReference type="Proteomes" id="UP000461585"/>
    </source>
</evidence>
<organism evidence="5 6">
    <name type="scientific">Anaerotalea alkaliphila</name>
    <dbReference type="NCBI Taxonomy" id="2662126"/>
    <lineage>
        <taxon>Bacteria</taxon>
        <taxon>Bacillati</taxon>
        <taxon>Bacillota</taxon>
        <taxon>Clostridia</taxon>
        <taxon>Eubacteriales</taxon>
        <taxon>Anaerotalea</taxon>
    </lineage>
</organism>
<keyword evidence="2" id="KW-0732">Signal</keyword>
<feature type="domain" description="DUF3048" evidence="4">
    <location>
        <begin position="247"/>
        <end position="359"/>
    </location>
</feature>
<dbReference type="RefSeq" id="WP_162369347.1">
    <property type="nucleotide sequence ID" value="NZ_JAAEEH010000004.1"/>
</dbReference>
<feature type="compositionally biased region" description="Low complexity" evidence="1">
    <location>
        <begin position="31"/>
        <end position="40"/>
    </location>
</feature>
<feature type="region of interest" description="Disordered" evidence="1">
    <location>
        <begin position="24"/>
        <end position="81"/>
    </location>
</feature>
<dbReference type="Pfam" id="PF11258">
    <property type="entry name" value="DUF3048"/>
    <property type="match status" value="1"/>
</dbReference>
<dbReference type="EMBL" id="JAAEEH010000004">
    <property type="protein sequence ID" value="NDL66620.1"/>
    <property type="molecule type" value="Genomic_DNA"/>
</dbReference>
<dbReference type="AlphaFoldDB" id="A0A7X5HTY1"/>
<accession>A0A7X5HTY1</accession>
<dbReference type="InterPro" id="IPR023158">
    <property type="entry name" value="YerB-like_sf"/>
</dbReference>
<dbReference type="Gene3D" id="3.50.90.10">
    <property type="entry name" value="YerB-like"/>
    <property type="match status" value="1"/>
</dbReference>
<comment type="caution">
    <text evidence="5">The sequence shown here is derived from an EMBL/GenBank/DDBJ whole genome shotgun (WGS) entry which is preliminary data.</text>
</comment>
<dbReference type="Pfam" id="PF17479">
    <property type="entry name" value="DUF3048_C"/>
    <property type="match status" value="1"/>
</dbReference>
<proteinExistence type="predicted"/>
<dbReference type="SUPFAM" id="SSF159774">
    <property type="entry name" value="YerB-like"/>
    <property type="match status" value="1"/>
</dbReference>
<feature type="chain" id="PRO_5031167586" evidence="2">
    <location>
        <begin position="26"/>
        <end position="374"/>
    </location>
</feature>
<protein>
    <submittedName>
        <fullName evidence="5">DUF3048 domain-containing protein</fullName>
    </submittedName>
</protein>
<dbReference type="Proteomes" id="UP000461585">
    <property type="component" value="Unassembled WGS sequence"/>
</dbReference>
<feature type="compositionally biased region" description="Acidic residues" evidence="1">
    <location>
        <begin position="46"/>
        <end position="58"/>
    </location>
</feature>
<evidence type="ECO:0000259" key="3">
    <source>
        <dbReference type="Pfam" id="PF11258"/>
    </source>
</evidence>
<feature type="signal peptide" evidence="2">
    <location>
        <begin position="1"/>
        <end position="25"/>
    </location>
</feature>
<gene>
    <name evidence="5" type="ORF">GXN74_02505</name>
</gene>
<sequence>MGKKRNILVLLVLLALLALPGGCKGKEEAPGEIPVEAEGPAPEEPAVPEEEPETEVPEEVPPQEVQQEETAPQGINPLTGRRIREEAAVRRPVGVMVNNLKAAMPQSGLAQADIVYETLVEGGITRLYAVFQDFDAPKIGPVRSARHYYLDFAAEHDALYVHYGLSPQARTAIKERKAPSLNGLSYLDEILCFRDRARKAPHDKYTSQQGIMAAWEKVGYRKEPDREGKFLFSPEGPTAGAAAGRVDLGYSNYAKPWFTFDKESGTYLRFQYGAPQIDKETGGQLAYENVLVQFAGMWTIKGDAAGRMDMELTGTGQGWHISNGFAVPITWSRKSRQDPTLFFLADGRPLVMREGKTWINVFPKNRKDMVRFEP</sequence>
<evidence type="ECO:0000256" key="1">
    <source>
        <dbReference type="SAM" id="MobiDB-lite"/>
    </source>
</evidence>
<evidence type="ECO:0000256" key="2">
    <source>
        <dbReference type="SAM" id="SignalP"/>
    </source>
</evidence>
<feature type="domain" description="DUF3048" evidence="3">
    <location>
        <begin position="78"/>
        <end position="220"/>
    </location>
</feature>
<keyword evidence="6" id="KW-1185">Reference proteome</keyword>
<reference evidence="5 6" key="1">
    <citation type="submission" date="2020-01" db="EMBL/GenBank/DDBJ databases">
        <title>Anaeroalcalibacter tamaniensis gen. nov., sp. nov., moderately halophilic strictly anaerobic fermenter bacterium from mud volcano of Taman peninsula.</title>
        <authorList>
            <person name="Frolova A."/>
            <person name="Merkel A.Y."/>
            <person name="Slobodkin A.I."/>
        </authorList>
    </citation>
    <scope>NUCLEOTIDE SEQUENCE [LARGE SCALE GENOMIC DNA]</scope>
    <source>
        <strain evidence="5 6">F-3ap</strain>
    </source>
</reference>
<dbReference type="InterPro" id="IPR035328">
    <property type="entry name" value="DUF3048_C"/>
</dbReference>
<name>A0A7X5HTY1_9FIRM</name>
<evidence type="ECO:0000313" key="5">
    <source>
        <dbReference type="EMBL" id="NDL66620.1"/>
    </source>
</evidence>
<feature type="compositionally biased region" description="Low complexity" evidence="1">
    <location>
        <begin position="62"/>
        <end position="73"/>
    </location>
</feature>
<evidence type="ECO:0000259" key="4">
    <source>
        <dbReference type="Pfam" id="PF17479"/>
    </source>
</evidence>
<dbReference type="InterPro" id="IPR021416">
    <property type="entry name" value="DUF3048_N"/>
</dbReference>